<keyword evidence="3" id="KW-1185">Reference proteome</keyword>
<protein>
    <recommendedName>
        <fullName evidence="4">Restriction endonuclease</fullName>
    </recommendedName>
</protein>
<evidence type="ECO:0000313" key="3">
    <source>
        <dbReference type="Proteomes" id="UP001333996"/>
    </source>
</evidence>
<evidence type="ECO:0000313" key="2">
    <source>
        <dbReference type="EMBL" id="MED7827960.1"/>
    </source>
</evidence>
<gene>
    <name evidence="2" type="ORF">VXC91_40265</name>
</gene>
<feature type="transmembrane region" description="Helical" evidence="1">
    <location>
        <begin position="29"/>
        <end position="50"/>
    </location>
</feature>
<dbReference type="Proteomes" id="UP001333996">
    <property type="component" value="Unassembled WGS sequence"/>
</dbReference>
<sequence length="223" mass="24271">MPGSRRSQRQRAVSELRAQGRYGPELRDVLPAFVGLGLAVLAPVLLLVWLYRALGVGGLVLGLVLATAAGTAVIRLRRAVARRRGGHYTAAELARLNDQGLTVAAARMLRRDGWRVVDLTVERGSPRLYARDRRGRELDVAFRPVSTAGENDVGASRPAPLRDAGRPSVDRLTRVVIHLGGFSRADVIWASRQGGVHLLDGRQLQRWASGESLDDLGLPPQSR</sequence>
<name>A0ABU7FV35_9ACTN</name>
<keyword evidence="1" id="KW-0472">Membrane</keyword>
<feature type="transmembrane region" description="Helical" evidence="1">
    <location>
        <begin position="56"/>
        <end position="74"/>
    </location>
</feature>
<dbReference type="EMBL" id="JAYWVC010000292">
    <property type="protein sequence ID" value="MED7827960.1"/>
    <property type="molecule type" value="Genomic_DNA"/>
</dbReference>
<dbReference type="RefSeq" id="WP_329512325.1">
    <property type="nucleotide sequence ID" value="NZ_BAAAYZ010000063.1"/>
</dbReference>
<organism evidence="2 3">
    <name type="scientific">Streptomyces chiangmaiensis</name>
    <dbReference type="NCBI Taxonomy" id="766497"/>
    <lineage>
        <taxon>Bacteria</taxon>
        <taxon>Bacillati</taxon>
        <taxon>Actinomycetota</taxon>
        <taxon>Actinomycetes</taxon>
        <taxon>Kitasatosporales</taxon>
        <taxon>Streptomycetaceae</taxon>
        <taxon>Streptomyces</taxon>
    </lineage>
</organism>
<accession>A0ABU7FV35</accession>
<comment type="caution">
    <text evidence="2">The sequence shown here is derived from an EMBL/GenBank/DDBJ whole genome shotgun (WGS) entry which is preliminary data.</text>
</comment>
<keyword evidence="1" id="KW-0812">Transmembrane</keyword>
<proteinExistence type="predicted"/>
<evidence type="ECO:0008006" key="4">
    <source>
        <dbReference type="Google" id="ProtNLM"/>
    </source>
</evidence>
<keyword evidence="1" id="KW-1133">Transmembrane helix</keyword>
<evidence type="ECO:0000256" key="1">
    <source>
        <dbReference type="SAM" id="Phobius"/>
    </source>
</evidence>
<reference evidence="2" key="1">
    <citation type="submission" date="2024-01" db="EMBL/GenBank/DDBJ databases">
        <title>First draft genome sequence data of TA4-1, the type strain of Gram-positive actinobacterium Streptomyces chiangmaiensis.</title>
        <authorList>
            <person name="Yasawong M."/>
            <person name="Nantapong N."/>
        </authorList>
    </citation>
    <scope>NUCLEOTIDE SEQUENCE</scope>
    <source>
        <strain evidence="2">TA4-1</strain>
    </source>
</reference>